<dbReference type="Pfam" id="PF00440">
    <property type="entry name" value="TetR_N"/>
    <property type="match status" value="1"/>
</dbReference>
<keyword evidence="1" id="KW-0805">Transcription regulation</keyword>
<name>A0ABP9MAR5_9MICO</name>
<keyword evidence="2 4" id="KW-0238">DNA-binding</keyword>
<feature type="DNA-binding region" description="H-T-H motif" evidence="4">
    <location>
        <begin position="37"/>
        <end position="56"/>
    </location>
</feature>
<dbReference type="InterPro" id="IPR009057">
    <property type="entry name" value="Homeodomain-like_sf"/>
</dbReference>
<dbReference type="InterPro" id="IPR001647">
    <property type="entry name" value="HTH_TetR"/>
</dbReference>
<dbReference type="PANTHER" id="PTHR30055:SF234">
    <property type="entry name" value="HTH-TYPE TRANSCRIPTIONAL REGULATOR BETI"/>
    <property type="match status" value="1"/>
</dbReference>
<protein>
    <recommendedName>
        <fullName evidence="5">HTH tetR-type domain-containing protein</fullName>
    </recommendedName>
</protein>
<accession>A0ABP9MAR5</accession>
<dbReference type="Gene3D" id="1.10.357.10">
    <property type="entry name" value="Tetracycline Repressor, domain 2"/>
    <property type="match status" value="1"/>
</dbReference>
<evidence type="ECO:0000256" key="4">
    <source>
        <dbReference type="PROSITE-ProRule" id="PRU00335"/>
    </source>
</evidence>
<evidence type="ECO:0000313" key="6">
    <source>
        <dbReference type="EMBL" id="GAA5092089.1"/>
    </source>
</evidence>
<evidence type="ECO:0000256" key="2">
    <source>
        <dbReference type="ARBA" id="ARBA00023125"/>
    </source>
</evidence>
<reference evidence="7" key="1">
    <citation type="journal article" date="2019" name="Int. J. Syst. Evol. Microbiol.">
        <title>The Global Catalogue of Microorganisms (GCM) 10K type strain sequencing project: providing services to taxonomists for standard genome sequencing and annotation.</title>
        <authorList>
            <consortium name="The Broad Institute Genomics Platform"/>
            <consortium name="The Broad Institute Genome Sequencing Center for Infectious Disease"/>
            <person name="Wu L."/>
            <person name="Ma J."/>
        </authorList>
    </citation>
    <scope>NUCLEOTIDE SEQUENCE [LARGE SCALE GENOMIC DNA]</scope>
    <source>
        <strain evidence="7">JCM 18959</strain>
    </source>
</reference>
<dbReference type="InterPro" id="IPR050109">
    <property type="entry name" value="HTH-type_TetR-like_transc_reg"/>
</dbReference>
<dbReference type="PANTHER" id="PTHR30055">
    <property type="entry name" value="HTH-TYPE TRANSCRIPTIONAL REGULATOR RUTR"/>
    <property type="match status" value="1"/>
</dbReference>
<comment type="caution">
    <text evidence="6">The sequence shown here is derived from an EMBL/GenBank/DDBJ whole genome shotgun (WGS) entry which is preliminary data.</text>
</comment>
<keyword evidence="7" id="KW-1185">Reference proteome</keyword>
<evidence type="ECO:0000313" key="7">
    <source>
        <dbReference type="Proteomes" id="UP001501407"/>
    </source>
</evidence>
<proteinExistence type="predicted"/>
<keyword evidence="3" id="KW-0804">Transcription</keyword>
<evidence type="ECO:0000256" key="1">
    <source>
        <dbReference type="ARBA" id="ARBA00023015"/>
    </source>
</evidence>
<evidence type="ECO:0000256" key="3">
    <source>
        <dbReference type="ARBA" id="ARBA00023163"/>
    </source>
</evidence>
<organism evidence="6 7">
    <name type="scientific">Microbacterium yannicii</name>
    <dbReference type="NCBI Taxonomy" id="671622"/>
    <lineage>
        <taxon>Bacteria</taxon>
        <taxon>Bacillati</taxon>
        <taxon>Actinomycetota</taxon>
        <taxon>Actinomycetes</taxon>
        <taxon>Micrococcales</taxon>
        <taxon>Microbacteriaceae</taxon>
        <taxon>Microbacterium</taxon>
    </lineage>
</organism>
<sequence length="201" mass="21966">MTLLRDRATASNQTQRRVALLERLVDVILREGFADASVEDLARELQCSKTTLYGIAPSKEAIVVAGVRHFFRRAADRVEIRLLRTIDDPLEQIRSYLVAISEQLAPASATFFADLDAWPATREIYQTNTRAAAEKVQSLVREAASGDQNAAFVGAVAAQVMEAIHRGEIETTAGLDDSAAYRALAELIVRSLHPSDEAGEA</sequence>
<dbReference type="EMBL" id="BAABKZ010000002">
    <property type="protein sequence ID" value="GAA5092089.1"/>
    <property type="molecule type" value="Genomic_DNA"/>
</dbReference>
<dbReference type="PROSITE" id="PS50977">
    <property type="entry name" value="HTH_TETR_2"/>
    <property type="match status" value="1"/>
</dbReference>
<feature type="domain" description="HTH tetR-type" evidence="5">
    <location>
        <begin position="14"/>
        <end position="74"/>
    </location>
</feature>
<evidence type="ECO:0000259" key="5">
    <source>
        <dbReference type="PROSITE" id="PS50977"/>
    </source>
</evidence>
<dbReference type="Proteomes" id="UP001501407">
    <property type="component" value="Unassembled WGS sequence"/>
</dbReference>
<dbReference type="RefSeq" id="WP_194414799.1">
    <property type="nucleotide sequence ID" value="NZ_BAABKZ010000002.1"/>
</dbReference>
<dbReference type="SUPFAM" id="SSF46689">
    <property type="entry name" value="Homeodomain-like"/>
    <property type="match status" value="1"/>
</dbReference>
<gene>
    <name evidence="6" type="ORF">GCM10025760_20270</name>
</gene>